<evidence type="ECO:0000313" key="3">
    <source>
        <dbReference type="Proteomes" id="UP000062833"/>
    </source>
</evidence>
<dbReference type="PATRIC" id="fig|656366.3.peg.1609"/>
<dbReference type="KEGG" id="aaq:AOC05_07505"/>
<dbReference type="AlphaFoldDB" id="A0A0M4RSL3"/>
<accession>A0A0M4RSL3</accession>
<reference evidence="3" key="1">
    <citation type="submission" date="2015-09" db="EMBL/GenBank/DDBJ databases">
        <title>Complete genome of Arthrobacter alpinus strain R3.8.</title>
        <authorList>
            <person name="See-Too W.S."/>
            <person name="Chan K.G."/>
        </authorList>
    </citation>
    <scope>NUCLEOTIDE SEQUENCE [LARGE SCALE GENOMIC DNA]</scope>
    <source>
        <strain evidence="3">R3.8</strain>
    </source>
</reference>
<proteinExistence type="predicted"/>
<dbReference type="InterPro" id="IPR057446">
    <property type="entry name" value="PH_bac"/>
</dbReference>
<name>A0A0M4RSL3_9MICC</name>
<protein>
    <recommendedName>
        <fullName evidence="1">PH domain-containing protein</fullName>
    </recommendedName>
</protein>
<organism evidence="2 3">
    <name type="scientific">Arthrobacter alpinus</name>
    <dbReference type="NCBI Taxonomy" id="656366"/>
    <lineage>
        <taxon>Bacteria</taxon>
        <taxon>Bacillati</taxon>
        <taxon>Actinomycetota</taxon>
        <taxon>Actinomycetes</taxon>
        <taxon>Micrococcales</taxon>
        <taxon>Micrococcaceae</taxon>
        <taxon>Arthrobacter</taxon>
    </lineage>
</organism>
<evidence type="ECO:0000259" key="1">
    <source>
        <dbReference type="Pfam" id="PF25362"/>
    </source>
</evidence>
<feature type="domain" description="PH" evidence="1">
    <location>
        <begin position="16"/>
        <end position="137"/>
    </location>
</feature>
<evidence type="ECO:0000313" key="2">
    <source>
        <dbReference type="EMBL" id="ALE94076.1"/>
    </source>
</evidence>
<dbReference type="EMBL" id="CP012677">
    <property type="protein sequence ID" value="ALE94076.1"/>
    <property type="molecule type" value="Genomic_DNA"/>
</dbReference>
<dbReference type="Pfam" id="PF25362">
    <property type="entry name" value="bPH_11"/>
    <property type="match status" value="1"/>
</dbReference>
<dbReference type="Proteomes" id="UP000062833">
    <property type="component" value="Chromosome"/>
</dbReference>
<keyword evidence="3" id="KW-1185">Reference proteome</keyword>
<sequence length="165" mass="17969">MMGWGWRNKLKRQADVPQLPAVPDNLGAPTLIVAGQYVTTTSTGDWLDRIAVHRLGVRTPAELSIHPEGVLVRRRGAPEVFIARAALTEVTTQAGMAGKFVEKDGLVVMSWLLGQMSVDTGFRTHEAAAKRPLIQALSELASNELLDGVQDISDADISRKNDENE</sequence>
<gene>
    <name evidence="2" type="ORF">AOC05_07505</name>
</gene>